<evidence type="ECO:0000259" key="4">
    <source>
        <dbReference type="Pfam" id="PF00254"/>
    </source>
</evidence>
<dbReference type="EC" id="5.2.1.8" evidence="2"/>
<proteinExistence type="predicted"/>
<dbReference type="Gene3D" id="3.10.50.40">
    <property type="match status" value="1"/>
</dbReference>
<evidence type="ECO:0000256" key="3">
    <source>
        <dbReference type="ARBA" id="ARBA00023110"/>
    </source>
</evidence>
<keyword evidence="3" id="KW-0697">Rotamase</keyword>
<gene>
    <name evidence="5" type="ORF">HNQ92_002208</name>
</gene>
<reference evidence="5 6" key="1">
    <citation type="submission" date="2020-08" db="EMBL/GenBank/DDBJ databases">
        <title>Genomic Encyclopedia of Type Strains, Phase IV (KMG-IV): sequencing the most valuable type-strain genomes for metagenomic binning, comparative biology and taxonomic classification.</title>
        <authorList>
            <person name="Goeker M."/>
        </authorList>
    </citation>
    <scope>NUCLEOTIDE SEQUENCE [LARGE SCALE GENOMIC DNA]</scope>
    <source>
        <strain evidence="5 6">DSM 105074</strain>
    </source>
</reference>
<evidence type="ECO:0000256" key="2">
    <source>
        <dbReference type="ARBA" id="ARBA00013194"/>
    </source>
</evidence>
<feature type="domain" description="PPIase FKBP-type" evidence="4">
    <location>
        <begin position="2"/>
        <end position="67"/>
    </location>
</feature>
<dbReference type="InterPro" id="IPR046357">
    <property type="entry name" value="PPIase_dom_sf"/>
</dbReference>
<dbReference type="AlphaFoldDB" id="A0A840TMA8"/>
<dbReference type="SUPFAM" id="SSF54534">
    <property type="entry name" value="FKBP-like"/>
    <property type="match status" value="1"/>
</dbReference>
<dbReference type="Pfam" id="PF00254">
    <property type="entry name" value="FKBP_C"/>
    <property type="match status" value="1"/>
</dbReference>
<dbReference type="InterPro" id="IPR001179">
    <property type="entry name" value="PPIase_FKBP_dom"/>
</dbReference>
<organism evidence="5 6">
    <name type="scientific">Rhabdobacter roseus</name>
    <dbReference type="NCBI Taxonomy" id="1655419"/>
    <lineage>
        <taxon>Bacteria</taxon>
        <taxon>Pseudomonadati</taxon>
        <taxon>Bacteroidota</taxon>
        <taxon>Cytophagia</taxon>
        <taxon>Cytophagales</taxon>
        <taxon>Cytophagaceae</taxon>
        <taxon>Rhabdobacter</taxon>
    </lineage>
</organism>
<name>A0A840TMA8_9BACT</name>
<comment type="catalytic activity">
    <reaction evidence="1">
        <text>[protein]-peptidylproline (omega=180) = [protein]-peptidylproline (omega=0)</text>
        <dbReference type="Rhea" id="RHEA:16237"/>
        <dbReference type="Rhea" id="RHEA-COMP:10747"/>
        <dbReference type="Rhea" id="RHEA-COMP:10748"/>
        <dbReference type="ChEBI" id="CHEBI:83833"/>
        <dbReference type="ChEBI" id="CHEBI:83834"/>
        <dbReference type="EC" id="5.2.1.8"/>
    </reaction>
</comment>
<protein>
    <recommendedName>
        <fullName evidence="2">peptidylprolyl isomerase</fullName>
        <ecNumber evidence="2">5.2.1.8</ecNumber>
    </recommendedName>
</protein>
<dbReference type="GO" id="GO:0003755">
    <property type="term" value="F:peptidyl-prolyl cis-trans isomerase activity"/>
    <property type="evidence" value="ECO:0007669"/>
    <property type="project" value="UniProtKB-KW"/>
</dbReference>
<keyword evidence="3" id="KW-0413">Isomerase</keyword>
<evidence type="ECO:0000313" key="6">
    <source>
        <dbReference type="Proteomes" id="UP000557307"/>
    </source>
</evidence>
<accession>A0A840TMA8</accession>
<comment type="caution">
    <text evidence="5">The sequence shown here is derived from an EMBL/GenBank/DDBJ whole genome shotgun (WGS) entry which is preliminary data.</text>
</comment>
<dbReference type="EMBL" id="JACHGF010000003">
    <property type="protein sequence ID" value="MBB5284065.1"/>
    <property type="molecule type" value="Genomic_DNA"/>
</dbReference>
<dbReference type="Proteomes" id="UP000557307">
    <property type="component" value="Unassembled WGS sequence"/>
</dbReference>
<sequence length="127" mass="13449">MQAKLGKMVELHLTVQNAQGEVLFSTQGFAPERIVLGAGTLLPALEASLIGRSEGDEVEVALTPDQVPHDEASAAQRSPWEQLLAQTLHCQLRLHSVRSATSQELLAGMALDGFTPDDACIPGSGCC</sequence>
<evidence type="ECO:0000256" key="1">
    <source>
        <dbReference type="ARBA" id="ARBA00000971"/>
    </source>
</evidence>
<dbReference type="RefSeq" id="WP_184174034.1">
    <property type="nucleotide sequence ID" value="NZ_JACHGF010000003.1"/>
</dbReference>
<evidence type="ECO:0000313" key="5">
    <source>
        <dbReference type="EMBL" id="MBB5284065.1"/>
    </source>
</evidence>
<keyword evidence="6" id="KW-1185">Reference proteome</keyword>